<feature type="repeat" description="ANK" evidence="1">
    <location>
        <begin position="12"/>
        <end position="36"/>
    </location>
</feature>
<protein>
    <submittedName>
        <fullName evidence="3">Uncharacterized protein</fullName>
    </submittedName>
</protein>
<gene>
    <name evidence="3" type="ORF">GH714_021273</name>
</gene>
<feature type="transmembrane region" description="Helical" evidence="2">
    <location>
        <begin position="333"/>
        <end position="357"/>
    </location>
</feature>
<dbReference type="SUPFAM" id="SSF48403">
    <property type="entry name" value="Ankyrin repeat"/>
    <property type="match status" value="1"/>
</dbReference>
<evidence type="ECO:0000313" key="4">
    <source>
        <dbReference type="Proteomes" id="UP000467840"/>
    </source>
</evidence>
<feature type="transmembrane region" description="Helical" evidence="2">
    <location>
        <begin position="301"/>
        <end position="327"/>
    </location>
</feature>
<keyword evidence="2" id="KW-0472">Membrane</keyword>
<dbReference type="Proteomes" id="UP000467840">
    <property type="component" value="Chromosome 7"/>
</dbReference>
<dbReference type="GO" id="GO:0016020">
    <property type="term" value="C:membrane"/>
    <property type="evidence" value="ECO:0007669"/>
    <property type="project" value="TreeGrafter"/>
</dbReference>
<proteinExistence type="predicted"/>
<comment type="caution">
    <text evidence="3">The sequence shown here is derived from an EMBL/GenBank/DDBJ whole genome shotgun (WGS) entry which is preliminary data.</text>
</comment>
<accession>A0A6A6L3X1</accession>
<sequence>MSEEYLEMVNRFGATALHLAAAIGATRIVELLITKNKKLVTIPTQGQLPITIACVKGHRDTTWFLYSNSPFDWLLQENGYFGARLLIYSLYIKMFGLKQIYDMKLTRSYALEILQCISKEISTIPDLEIPEIVVDLALFKAVEHGIIEIVIEIIKANPALLNQRVDFQKGIIHAAILFRQAKVYNLVYAVGKQKRFLLDGIYELENNILQLAAKLAPPNRLARISGAALQMQKELRWYKEVESVVDPTFKLAVNNYGEKPSQLFTNTHKQLMEEAEKWTKEIANSCTVVEEDFLELLPKKLIIGLSTLFLSIAAMIIAFCATLIIMLDGDLELIIPIVLMASVLVAIFIFLQFPLLVDIFTSTYGPGMFNKKNEASVRKRSWLCTGNARDPSNCIS</sequence>
<dbReference type="AlphaFoldDB" id="A0A6A6L3X1"/>
<reference evidence="3 4" key="1">
    <citation type="journal article" date="2020" name="Mol. Plant">
        <title>The Chromosome-Based Rubber Tree Genome Provides New Insights into Spurge Genome Evolution and Rubber Biosynthesis.</title>
        <authorList>
            <person name="Liu J."/>
            <person name="Shi C."/>
            <person name="Shi C.C."/>
            <person name="Li W."/>
            <person name="Zhang Q.J."/>
            <person name="Zhang Y."/>
            <person name="Li K."/>
            <person name="Lu H.F."/>
            <person name="Shi C."/>
            <person name="Zhu S.T."/>
            <person name="Xiao Z.Y."/>
            <person name="Nan H."/>
            <person name="Yue Y."/>
            <person name="Zhu X.G."/>
            <person name="Wu Y."/>
            <person name="Hong X.N."/>
            <person name="Fan G.Y."/>
            <person name="Tong Y."/>
            <person name="Zhang D."/>
            <person name="Mao C.L."/>
            <person name="Liu Y.L."/>
            <person name="Hao S.J."/>
            <person name="Liu W.Q."/>
            <person name="Lv M.Q."/>
            <person name="Zhang H.B."/>
            <person name="Liu Y."/>
            <person name="Hu-Tang G.R."/>
            <person name="Wang J.P."/>
            <person name="Wang J.H."/>
            <person name="Sun Y.H."/>
            <person name="Ni S.B."/>
            <person name="Chen W.B."/>
            <person name="Zhang X.C."/>
            <person name="Jiao Y.N."/>
            <person name="Eichler E.E."/>
            <person name="Li G.H."/>
            <person name="Liu X."/>
            <person name="Gao L.Z."/>
        </authorList>
    </citation>
    <scope>NUCLEOTIDE SEQUENCE [LARGE SCALE GENOMIC DNA]</scope>
    <source>
        <strain evidence="4">cv. GT1</strain>
        <tissue evidence="3">Leaf</tissue>
    </source>
</reference>
<dbReference type="PROSITE" id="PS50088">
    <property type="entry name" value="ANK_REPEAT"/>
    <property type="match status" value="1"/>
</dbReference>
<dbReference type="PANTHER" id="PTHR24177">
    <property type="entry name" value="CASKIN"/>
    <property type="match status" value="1"/>
</dbReference>
<evidence type="ECO:0000313" key="3">
    <source>
        <dbReference type="EMBL" id="KAF2294836.1"/>
    </source>
</evidence>
<keyword evidence="4" id="KW-1185">Reference proteome</keyword>
<keyword evidence="1" id="KW-0040">ANK repeat</keyword>
<keyword evidence="2" id="KW-0812">Transmembrane</keyword>
<evidence type="ECO:0000256" key="1">
    <source>
        <dbReference type="PROSITE-ProRule" id="PRU00023"/>
    </source>
</evidence>
<dbReference type="InterPro" id="IPR036770">
    <property type="entry name" value="Ankyrin_rpt-contain_sf"/>
</dbReference>
<organism evidence="3 4">
    <name type="scientific">Hevea brasiliensis</name>
    <name type="common">Para rubber tree</name>
    <name type="synonym">Siphonia brasiliensis</name>
    <dbReference type="NCBI Taxonomy" id="3981"/>
    <lineage>
        <taxon>Eukaryota</taxon>
        <taxon>Viridiplantae</taxon>
        <taxon>Streptophyta</taxon>
        <taxon>Embryophyta</taxon>
        <taxon>Tracheophyta</taxon>
        <taxon>Spermatophyta</taxon>
        <taxon>Magnoliopsida</taxon>
        <taxon>eudicotyledons</taxon>
        <taxon>Gunneridae</taxon>
        <taxon>Pentapetalae</taxon>
        <taxon>rosids</taxon>
        <taxon>fabids</taxon>
        <taxon>Malpighiales</taxon>
        <taxon>Euphorbiaceae</taxon>
        <taxon>Crotonoideae</taxon>
        <taxon>Micrandreae</taxon>
        <taxon>Hevea</taxon>
    </lineage>
</organism>
<keyword evidence="2" id="KW-1133">Transmembrane helix</keyword>
<evidence type="ECO:0000256" key="2">
    <source>
        <dbReference type="SAM" id="Phobius"/>
    </source>
</evidence>
<dbReference type="PANTHER" id="PTHR24177:SF329">
    <property type="entry name" value="ANKYRIN REPEAT PROTEIN"/>
    <property type="match status" value="1"/>
</dbReference>
<dbReference type="Pfam" id="PF12796">
    <property type="entry name" value="Ank_2"/>
    <property type="match status" value="1"/>
</dbReference>
<name>A0A6A6L3X1_HEVBR</name>
<dbReference type="Gene3D" id="1.25.40.20">
    <property type="entry name" value="Ankyrin repeat-containing domain"/>
    <property type="match status" value="1"/>
</dbReference>
<dbReference type="EMBL" id="JAAGAX010000013">
    <property type="protein sequence ID" value="KAF2294836.1"/>
    <property type="molecule type" value="Genomic_DNA"/>
</dbReference>
<dbReference type="InterPro" id="IPR002110">
    <property type="entry name" value="Ankyrin_rpt"/>
</dbReference>
<dbReference type="PROSITE" id="PS50297">
    <property type="entry name" value="ANK_REP_REGION"/>
    <property type="match status" value="1"/>
</dbReference>